<name>A0ABT7P3H0_MYCIT</name>
<comment type="caution">
    <text evidence="2">The sequence shown here is derived from an EMBL/GenBank/DDBJ whole genome shotgun (WGS) entry which is preliminary data.</text>
</comment>
<evidence type="ECO:0000313" key="2">
    <source>
        <dbReference type="EMBL" id="MDM3927827.1"/>
    </source>
</evidence>
<accession>A0ABT7P3H0</accession>
<dbReference type="EMBL" id="JASZZX010000016">
    <property type="protein sequence ID" value="MDM3927827.1"/>
    <property type="molecule type" value="Genomic_DNA"/>
</dbReference>
<reference evidence="2" key="2">
    <citation type="submission" date="2023-06" db="EMBL/GenBank/DDBJ databases">
        <authorList>
            <person name="Spilker T."/>
        </authorList>
    </citation>
    <scope>NUCLEOTIDE SEQUENCE</scope>
    <source>
        <strain evidence="2">FLAC1071</strain>
    </source>
</reference>
<feature type="domain" description="Transposase IS4-like" evidence="1">
    <location>
        <begin position="1"/>
        <end position="85"/>
    </location>
</feature>
<sequence length="115" mass="13004">MDGTLIPVHDQSITAISKNYRRSINTQVIICADRRRVVAVGRCWPGNRNDIVVARRTVAHLLNGDNRVILGDGGYRGIPTITTPARDRSGRIIHDDDYRAHRRVRARVEQRPRAA</sequence>
<dbReference type="Proteomes" id="UP001529272">
    <property type="component" value="Unassembled WGS sequence"/>
</dbReference>
<organism evidence="2 3">
    <name type="scientific">Mycobacterium intracellulare subsp. chimaera</name>
    <dbReference type="NCBI Taxonomy" id="222805"/>
    <lineage>
        <taxon>Bacteria</taxon>
        <taxon>Bacillati</taxon>
        <taxon>Actinomycetota</taxon>
        <taxon>Actinomycetes</taxon>
        <taxon>Mycobacteriales</taxon>
        <taxon>Mycobacteriaceae</taxon>
        <taxon>Mycobacterium</taxon>
        <taxon>Mycobacterium avium complex (MAC)</taxon>
    </lineage>
</organism>
<reference evidence="2" key="1">
    <citation type="submission" date="2023-06" db="EMBL/GenBank/DDBJ databases">
        <title>Itaconate inhibition of nontuberculous mycobacteria.</title>
        <authorList>
            <person name="Breen P."/>
            <person name="Zimbric M."/>
            <person name="Caverly L."/>
        </authorList>
    </citation>
    <scope>NUCLEOTIDE SEQUENCE</scope>
    <source>
        <strain evidence="2">FLAC1071</strain>
    </source>
</reference>
<proteinExistence type="predicted"/>
<evidence type="ECO:0000259" key="1">
    <source>
        <dbReference type="Pfam" id="PF01609"/>
    </source>
</evidence>
<protein>
    <submittedName>
        <fullName evidence="2">Transposase family protein</fullName>
    </submittedName>
</protein>
<evidence type="ECO:0000313" key="3">
    <source>
        <dbReference type="Proteomes" id="UP001529272"/>
    </source>
</evidence>
<gene>
    <name evidence="2" type="ORF">QRB35_17600</name>
</gene>
<keyword evidence="3" id="KW-1185">Reference proteome</keyword>
<dbReference type="Pfam" id="PF01609">
    <property type="entry name" value="DDE_Tnp_1"/>
    <property type="match status" value="1"/>
</dbReference>
<dbReference type="InterPro" id="IPR002559">
    <property type="entry name" value="Transposase_11"/>
</dbReference>